<comment type="similarity">
    <text evidence="1">Belongs to the HAT1 family.</text>
</comment>
<dbReference type="InterPro" id="IPR019467">
    <property type="entry name" value="Hat1_N"/>
</dbReference>
<dbReference type="EMBL" id="BPWL01000007">
    <property type="protein sequence ID" value="GJJ12228.1"/>
    <property type="molecule type" value="Genomic_DNA"/>
</dbReference>
<dbReference type="InterPro" id="IPR017380">
    <property type="entry name" value="Hist_AcTrfase_B-typ_cat-su"/>
</dbReference>
<evidence type="ECO:0000313" key="9">
    <source>
        <dbReference type="Proteomes" id="UP001050691"/>
    </source>
</evidence>
<evidence type="ECO:0000313" key="8">
    <source>
        <dbReference type="EMBL" id="GJJ12228.1"/>
    </source>
</evidence>
<evidence type="ECO:0000256" key="6">
    <source>
        <dbReference type="ARBA" id="ARBA00048017"/>
    </source>
</evidence>
<keyword evidence="9" id="KW-1185">Reference proteome</keyword>
<evidence type="ECO:0000256" key="3">
    <source>
        <dbReference type="ARBA" id="ARBA00021268"/>
    </source>
</evidence>
<accession>A0AAV5AFE2</accession>
<gene>
    <name evidence="8" type="ORF">Clacol_006469</name>
</gene>
<dbReference type="AlphaFoldDB" id="A0AAV5AFE2"/>
<evidence type="ECO:0000256" key="2">
    <source>
        <dbReference type="ARBA" id="ARBA00013184"/>
    </source>
</evidence>
<dbReference type="GO" id="GO:0031509">
    <property type="term" value="P:subtelomeric heterochromatin formation"/>
    <property type="evidence" value="ECO:0007669"/>
    <property type="project" value="InterPro"/>
</dbReference>
<dbReference type="PANTHER" id="PTHR12046">
    <property type="entry name" value="HISTONE ACETYLTRANSFERASE TYPE B CATALYTIC SUBUNIT"/>
    <property type="match status" value="1"/>
</dbReference>
<comment type="catalytic activity">
    <reaction evidence="6">
        <text>L-lysyl-[protein] + acetyl-CoA = N(6)-acetyl-L-lysyl-[protein] + CoA + H(+)</text>
        <dbReference type="Rhea" id="RHEA:45948"/>
        <dbReference type="Rhea" id="RHEA-COMP:9752"/>
        <dbReference type="Rhea" id="RHEA-COMP:10731"/>
        <dbReference type="ChEBI" id="CHEBI:15378"/>
        <dbReference type="ChEBI" id="CHEBI:29969"/>
        <dbReference type="ChEBI" id="CHEBI:57287"/>
        <dbReference type="ChEBI" id="CHEBI:57288"/>
        <dbReference type="ChEBI" id="CHEBI:61930"/>
        <dbReference type="EC" id="2.3.1.48"/>
    </reaction>
</comment>
<evidence type="ECO:0000256" key="1">
    <source>
        <dbReference type="ARBA" id="ARBA00010543"/>
    </source>
</evidence>
<dbReference type="Gene3D" id="3.90.360.10">
    <property type="entry name" value="Histone acetyl transferase 1 (HAT1), N-terminal domain"/>
    <property type="match status" value="1"/>
</dbReference>
<dbReference type="GO" id="GO:0004402">
    <property type="term" value="F:histone acetyltransferase activity"/>
    <property type="evidence" value="ECO:0007669"/>
    <property type="project" value="InterPro"/>
</dbReference>
<name>A0AAV5AFE2_9AGAM</name>
<proteinExistence type="inferred from homology"/>
<dbReference type="InterPro" id="IPR037113">
    <property type="entry name" value="Hat1_N_sf"/>
</dbReference>
<comment type="caution">
    <text evidence="8">The sequence shown here is derived from an EMBL/GenBank/DDBJ whole genome shotgun (WGS) entry which is preliminary data.</text>
</comment>
<dbReference type="InterPro" id="IPR016181">
    <property type="entry name" value="Acyl_CoA_acyltransferase"/>
</dbReference>
<reference evidence="8" key="1">
    <citation type="submission" date="2021-10" db="EMBL/GenBank/DDBJ databases">
        <title>De novo Genome Assembly of Clathrus columnatus (Basidiomycota, Fungi) Using Illumina and Nanopore Sequence Data.</title>
        <authorList>
            <person name="Ogiso-Tanaka E."/>
            <person name="Itagaki H."/>
            <person name="Hosoya T."/>
            <person name="Hosaka K."/>
        </authorList>
    </citation>
    <scope>NUCLEOTIDE SEQUENCE</scope>
    <source>
        <strain evidence="8">MO-923</strain>
    </source>
</reference>
<dbReference type="Gene3D" id="3.40.630.30">
    <property type="match status" value="1"/>
</dbReference>
<evidence type="ECO:0000259" key="7">
    <source>
        <dbReference type="Pfam" id="PF10394"/>
    </source>
</evidence>
<sequence>MSTIVDADSTLWTTDSNQALHLALVRAKEDKEPLGDDAESFEDFHPVFTYPLKFASGSLAQYLFISHSARLPKTADDIEGTLYKFIPSDYSKSLSDFSKRVNEDATIFRPLGTKIASYTRYGVLHSKGKGKTKATDTLDEDDEDAIVYEVYHTTMSTPGFRDYHRRAQIFILLYIEAGSYIEEEDDRWEFVVLYERRRRKDATRTPVYHFVGYSSLYPFWCWPDKIRLRLSIFLAELYNALYRYLLTRDDVLELTIEDPAEAFEDLRDKNDLQMLLANNMFMAEACGDKSGGKKGKLGPPADKAWVEEWRIKMKIAKARFSVQCLTPKLNKWTYSANSNV</sequence>
<protein>
    <recommendedName>
        <fullName evidence="3">Histone acetyltransferase type B catalytic subunit</fullName>
        <ecNumber evidence="2">2.3.1.48</ecNumber>
    </recommendedName>
</protein>
<evidence type="ECO:0000256" key="4">
    <source>
        <dbReference type="ARBA" id="ARBA00022679"/>
    </source>
</evidence>
<dbReference type="SUPFAM" id="SSF55729">
    <property type="entry name" value="Acyl-CoA N-acyltransferases (Nat)"/>
    <property type="match status" value="1"/>
</dbReference>
<dbReference type="Pfam" id="PF10394">
    <property type="entry name" value="Hat1_N"/>
    <property type="match status" value="1"/>
</dbReference>
<keyword evidence="4" id="KW-0808">Transferase</keyword>
<dbReference type="Proteomes" id="UP001050691">
    <property type="component" value="Unassembled WGS sequence"/>
</dbReference>
<evidence type="ECO:0000256" key="5">
    <source>
        <dbReference type="ARBA" id="ARBA00023315"/>
    </source>
</evidence>
<dbReference type="EC" id="2.3.1.48" evidence="2"/>
<dbReference type="GO" id="GO:0005634">
    <property type="term" value="C:nucleus"/>
    <property type="evidence" value="ECO:0007669"/>
    <property type="project" value="InterPro"/>
</dbReference>
<dbReference type="GO" id="GO:0000781">
    <property type="term" value="C:chromosome, telomeric region"/>
    <property type="evidence" value="ECO:0007669"/>
    <property type="project" value="GOC"/>
</dbReference>
<organism evidence="8 9">
    <name type="scientific">Clathrus columnatus</name>
    <dbReference type="NCBI Taxonomy" id="1419009"/>
    <lineage>
        <taxon>Eukaryota</taxon>
        <taxon>Fungi</taxon>
        <taxon>Dikarya</taxon>
        <taxon>Basidiomycota</taxon>
        <taxon>Agaricomycotina</taxon>
        <taxon>Agaricomycetes</taxon>
        <taxon>Phallomycetidae</taxon>
        <taxon>Phallales</taxon>
        <taxon>Clathraceae</taxon>
        <taxon>Clathrus</taxon>
    </lineage>
</organism>
<feature type="domain" description="Histone acetyl transferase HAT1 N-terminal" evidence="7">
    <location>
        <begin position="12"/>
        <end position="176"/>
    </location>
</feature>
<keyword evidence="5" id="KW-0012">Acyltransferase</keyword>